<dbReference type="GO" id="GO:0042853">
    <property type="term" value="P:L-alanine catabolic process"/>
    <property type="evidence" value="ECO:0007669"/>
    <property type="project" value="UniProtKB-UniPathway"/>
</dbReference>
<sequence>MPLPLALFALSLSLLPRETSRVTSSMNQNAENRAGGRGGARGFLAKLAKLGENRLLGQRDHWLQAASALRIHSPDLNRLAILLSRLEEIRKGFYHTPTKLSSAPSAEKWAPSRPGELPSLDNINPRVVKAEYAVRGEIVLRASEYQKRLAEGDKSLPFDEVIPCNVGNPQALGQKPITYFREVLSLVSHPKLLESREVTTLFSKDSVRAAKEYLSLLPGGSSGAYSNSMGLLGIRKKVAKFLERRDGYSADPGRIFLTNGASAAVQMAVQLLIGGPSDGILVPIPQYPLYSASIALYGGTQVNYTLAENKGWGTSIEDVQRAYDEATAKGIKVKGIVVINPGNPTGQCLEEKNMREIIEFCAQTGTVLLADEVYQTNIYSSTPFVSFKKALRDVEHELERKVPLISFHSVSKGFVGECGRRGGYMEVVNFDEKIRLQLYKLASVILSPNVDGQIMTGLMVDPPLPNSESYDEYSMEGAKILTSLSERARVLVKALNGLEGVHCNPVEGALYAFPRIKLPPGAIAAAKKKGKNPDAFYCLELLDSTGIVVVPGSGFGQEEGTFHFRTSIIPPLDKIAVVSEKIRVFHEKFMQKYGGIRSL</sequence>
<evidence type="ECO:0000256" key="2">
    <source>
        <dbReference type="ARBA" id="ARBA00011738"/>
    </source>
</evidence>
<dbReference type="FunFam" id="3.40.640.10:FF:000012">
    <property type="entry name" value="alanine aminotransferase 2"/>
    <property type="match status" value="1"/>
</dbReference>
<dbReference type="PANTHER" id="PTHR11751">
    <property type="entry name" value="ALANINE AMINOTRANSFERASE"/>
    <property type="match status" value="1"/>
</dbReference>
<protein>
    <recommendedName>
        <fullName evidence="8">Aminotransferase class I/classII large domain-containing protein</fullName>
    </recommendedName>
</protein>
<dbReference type="AlphaFoldDB" id="A0A7S0H5X6"/>
<dbReference type="UniPathway" id="UPA00528">
    <property type="reaction ID" value="UER00586"/>
</dbReference>
<dbReference type="GO" id="GO:0004021">
    <property type="term" value="F:L-alanine:2-oxoglutarate aminotransferase activity"/>
    <property type="evidence" value="ECO:0007669"/>
    <property type="project" value="TreeGrafter"/>
</dbReference>
<evidence type="ECO:0000256" key="1">
    <source>
        <dbReference type="ARBA" id="ARBA00001933"/>
    </source>
</evidence>
<evidence type="ECO:0000259" key="8">
    <source>
        <dbReference type="Pfam" id="PF00155"/>
    </source>
</evidence>
<feature type="signal peptide" evidence="7">
    <location>
        <begin position="1"/>
        <end position="21"/>
    </location>
</feature>
<comment type="subunit">
    <text evidence="2">Homodimer.</text>
</comment>
<dbReference type="FunFam" id="3.90.1150.10:FF:000010">
    <property type="entry name" value="Alanine aminotransferase 2"/>
    <property type="match status" value="1"/>
</dbReference>
<keyword evidence="3" id="KW-0032">Aminotransferase</keyword>
<dbReference type="EMBL" id="HBEM01024522">
    <property type="protein sequence ID" value="CAD8457700.1"/>
    <property type="molecule type" value="Transcribed_RNA"/>
</dbReference>
<evidence type="ECO:0000313" key="9">
    <source>
        <dbReference type="EMBL" id="CAD8457700.1"/>
    </source>
</evidence>
<dbReference type="InterPro" id="IPR045088">
    <property type="entry name" value="ALAT1/2-like"/>
</dbReference>
<dbReference type="InterPro" id="IPR015424">
    <property type="entry name" value="PyrdxlP-dep_Trfase"/>
</dbReference>
<proteinExistence type="inferred from homology"/>
<dbReference type="Pfam" id="PF00155">
    <property type="entry name" value="Aminotran_1_2"/>
    <property type="match status" value="1"/>
</dbReference>
<evidence type="ECO:0000256" key="6">
    <source>
        <dbReference type="ARBA" id="ARBA00025785"/>
    </source>
</evidence>
<evidence type="ECO:0000256" key="3">
    <source>
        <dbReference type="ARBA" id="ARBA00022576"/>
    </source>
</evidence>
<dbReference type="SUPFAM" id="SSF53383">
    <property type="entry name" value="PLP-dependent transferases"/>
    <property type="match status" value="1"/>
</dbReference>
<evidence type="ECO:0000256" key="4">
    <source>
        <dbReference type="ARBA" id="ARBA00022679"/>
    </source>
</evidence>
<accession>A0A7S0H5X6</accession>
<keyword evidence="5" id="KW-0663">Pyridoxal phosphate</keyword>
<name>A0A7S0H5X6_9EUKA</name>
<dbReference type="Gene3D" id="3.90.1150.10">
    <property type="entry name" value="Aspartate Aminotransferase, domain 1"/>
    <property type="match status" value="1"/>
</dbReference>
<organism evidence="9">
    <name type="scientific">Amorphochlora amoebiformis</name>
    <dbReference type="NCBI Taxonomy" id="1561963"/>
    <lineage>
        <taxon>Eukaryota</taxon>
        <taxon>Sar</taxon>
        <taxon>Rhizaria</taxon>
        <taxon>Cercozoa</taxon>
        <taxon>Chlorarachniophyceae</taxon>
        <taxon>Amorphochlora</taxon>
    </lineage>
</organism>
<dbReference type="FunFam" id="1.10.287.1970:FF:000001">
    <property type="entry name" value="Alanine aminotransferase 2"/>
    <property type="match status" value="1"/>
</dbReference>
<dbReference type="PANTHER" id="PTHR11751:SF29">
    <property type="entry name" value="ALANINE TRANSAMINASE"/>
    <property type="match status" value="1"/>
</dbReference>
<dbReference type="CDD" id="cd00609">
    <property type="entry name" value="AAT_like"/>
    <property type="match status" value="1"/>
</dbReference>
<comment type="similarity">
    <text evidence="6">Belongs to the class-I pyridoxal-phosphate-dependent aminotransferase family. Alanine aminotransferase subfamily.</text>
</comment>
<dbReference type="InterPro" id="IPR015421">
    <property type="entry name" value="PyrdxlP-dep_Trfase_major"/>
</dbReference>
<dbReference type="InterPro" id="IPR004839">
    <property type="entry name" value="Aminotransferase_I/II_large"/>
</dbReference>
<keyword evidence="4" id="KW-0808">Transferase</keyword>
<feature type="domain" description="Aminotransferase class I/classII large" evidence="8">
    <location>
        <begin position="205"/>
        <end position="568"/>
    </location>
</feature>
<comment type="cofactor">
    <cofactor evidence="1">
        <name>pyridoxal 5'-phosphate</name>
        <dbReference type="ChEBI" id="CHEBI:597326"/>
    </cofactor>
</comment>
<dbReference type="GO" id="GO:0030170">
    <property type="term" value="F:pyridoxal phosphate binding"/>
    <property type="evidence" value="ECO:0007669"/>
    <property type="project" value="InterPro"/>
</dbReference>
<feature type="chain" id="PRO_5031061471" description="Aminotransferase class I/classII large domain-containing protein" evidence="7">
    <location>
        <begin position="22"/>
        <end position="599"/>
    </location>
</feature>
<keyword evidence="7" id="KW-0732">Signal</keyword>
<dbReference type="Gene3D" id="1.10.287.1970">
    <property type="match status" value="1"/>
</dbReference>
<dbReference type="InterPro" id="IPR015422">
    <property type="entry name" value="PyrdxlP-dep_Trfase_small"/>
</dbReference>
<evidence type="ECO:0000256" key="7">
    <source>
        <dbReference type="SAM" id="SignalP"/>
    </source>
</evidence>
<reference evidence="9" key="1">
    <citation type="submission" date="2021-01" db="EMBL/GenBank/DDBJ databases">
        <authorList>
            <person name="Corre E."/>
            <person name="Pelletier E."/>
            <person name="Niang G."/>
            <person name="Scheremetjew M."/>
            <person name="Finn R."/>
            <person name="Kale V."/>
            <person name="Holt S."/>
            <person name="Cochrane G."/>
            <person name="Meng A."/>
            <person name="Brown T."/>
            <person name="Cohen L."/>
        </authorList>
    </citation>
    <scope>NUCLEOTIDE SEQUENCE</scope>
    <source>
        <strain evidence="9">CCMP2058</strain>
    </source>
</reference>
<gene>
    <name evidence="9" type="ORF">LAMO00422_LOCUS16649</name>
</gene>
<evidence type="ECO:0000256" key="5">
    <source>
        <dbReference type="ARBA" id="ARBA00022898"/>
    </source>
</evidence>
<dbReference type="PRINTS" id="PR00753">
    <property type="entry name" value="ACCSYNTHASE"/>
</dbReference>
<dbReference type="Gene3D" id="3.40.640.10">
    <property type="entry name" value="Type I PLP-dependent aspartate aminotransferase-like (Major domain)"/>
    <property type="match status" value="1"/>
</dbReference>